<feature type="chain" id="PRO_5021887736" description="Alpha-galactosidase" evidence="12">
    <location>
        <begin position="21"/>
        <end position="393"/>
    </location>
</feature>
<evidence type="ECO:0000256" key="7">
    <source>
        <dbReference type="ARBA" id="ARBA00023180"/>
    </source>
</evidence>
<keyword evidence="3" id="KW-0964">Secreted</keyword>
<comment type="caution">
    <text evidence="14">The sequence shown here is derived from an EMBL/GenBank/DDBJ whole genome shotgun (WGS) entry which is preliminary data.</text>
</comment>
<dbReference type="InterPro" id="IPR002241">
    <property type="entry name" value="Glyco_hydro_27"/>
</dbReference>
<keyword evidence="6 11" id="KW-1015">Disulfide bond</keyword>
<keyword evidence="7" id="KW-0325">Glycoprotein</keyword>
<keyword evidence="9 11" id="KW-0326">Glycosidase</keyword>
<dbReference type="Gene3D" id="3.20.20.70">
    <property type="entry name" value="Aldolase class I"/>
    <property type="match status" value="1"/>
</dbReference>
<feature type="signal peptide" evidence="12">
    <location>
        <begin position="1"/>
        <end position="20"/>
    </location>
</feature>
<proteinExistence type="inferred from homology"/>
<keyword evidence="4 12" id="KW-0732">Signal</keyword>
<dbReference type="FunFam" id="3.20.20.70:FF:000197">
    <property type="entry name" value="Alpha-galactosidase"/>
    <property type="match status" value="1"/>
</dbReference>
<evidence type="ECO:0000256" key="10">
    <source>
        <dbReference type="ARBA" id="ARBA00023326"/>
    </source>
</evidence>
<reference evidence="14 15" key="1">
    <citation type="submission" date="2019-07" db="EMBL/GenBank/DDBJ databases">
        <authorList>
            <person name="Huq M.A."/>
        </authorList>
    </citation>
    <scope>NUCLEOTIDE SEQUENCE [LARGE SCALE GENOMIC DNA]</scope>
    <source>
        <strain evidence="14 15">MAH-19</strain>
    </source>
</reference>
<dbReference type="Gene3D" id="2.60.40.1180">
    <property type="entry name" value="Golgi alpha-mannosidase II"/>
    <property type="match status" value="1"/>
</dbReference>
<dbReference type="SUPFAM" id="SSF51445">
    <property type="entry name" value="(Trans)glycosidases"/>
    <property type="match status" value="1"/>
</dbReference>
<evidence type="ECO:0000256" key="12">
    <source>
        <dbReference type="SAM" id="SignalP"/>
    </source>
</evidence>
<evidence type="ECO:0000256" key="8">
    <source>
        <dbReference type="ARBA" id="ARBA00023277"/>
    </source>
</evidence>
<dbReference type="PANTHER" id="PTHR11452">
    <property type="entry name" value="ALPHA-GALACTOSIDASE/ALPHA-N-ACETYLGALACTOSAMINIDASE"/>
    <property type="match status" value="1"/>
</dbReference>
<comment type="subcellular location">
    <subcellularLocation>
        <location evidence="1">Secreted</location>
    </subcellularLocation>
</comment>
<protein>
    <recommendedName>
        <fullName evidence="11">Alpha-galactosidase</fullName>
        <ecNumber evidence="11">3.2.1.22</ecNumber>
    </recommendedName>
    <alternativeName>
        <fullName evidence="11">Melibiase</fullName>
    </alternativeName>
</protein>
<dbReference type="PROSITE" id="PS00512">
    <property type="entry name" value="ALPHA_GALACTOSIDASE"/>
    <property type="match status" value="1"/>
</dbReference>
<dbReference type="EMBL" id="VLPK01000001">
    <property type="protein sequence ID" value="TSJ44347.1"/>
    <property type="molecule type" value="Genomic_DNA"/>
</dbReference>
<evidence type="ECO:0000256" key="3">
    <source>
        <dbReference type="ARBA" id="ARBA00022525"/>
    </source>
</evidence>
<evidence type="ECO:0000256" key="1">
    <source>
        <dbReference type="ARBA" id="ARBA00004613"/>
    </source>
</evidence>
<evidence type="ECO:0000256" key="2">
    <source>
        <dbReference type="ARBA" id="ARBA00009743"/>
    </source>
</evidence>
<evidence type="ECO:0000256" key="11">
    <source>
        <dbReference type="RuleBase" id="RU361168"/>
    </source>
</evidence>
<keyword evidence="15" id="KW-1185">Reference proteome</keyword>
<dbReference type="EC" id="3.2.1.22" evidence="11"/>
<accession>A0A556MWQ7</accession>
<dbReference type="CDD" id="cd14792">
    <property type="entry name" value="GH27"/>
    <property type="match status" value="1"/>
</dbReference>
<evidence type="ECO:0000256" key="5">
    <source>
        <dbReference type="ARBA" id="ARBA00022801"/>
    </source>
</evidence>
<gene>
    <name evidence="14" type="ORF">FO440_09265</name>
</gene>
<dbReference type="InterPro" id="IPR013780">
    <property type="entry name" value="Glyco_hydro_b"/>
</dbReference>
<evidence type="ECO:0000313" key="15">
    <source>
        <dbReference type="Proteomes" id="UP000318733"/>
    </source>
</evidence>
<organism evidence="14 15">
    <name type="scientific">Mucilaginibacter corticis</name>
    <dbReference type="NCBI Taxonomy" id="2597670"/>
    <lineage>
        <taxon>Bacteria</taxon>
        <taxon>Pseudomonadati</taxon>
        <taxon>Bacteroidota</taxon>
        <taxon>Sphingobacteriia</taxon>
        <taxon>Sphingobacteriales</taxon>
        <taxon>Sphingobacteriaceae</taxon>
        <taxon>Mucilaginibacter</taxon>
    </lineage>
</organism>
<keyword evidence="5 11" id="KW-0378">Hydrolase</keyword>
<evidence type="ECO:0000256" key="6">
    <source>
        <dbReference type="ARBA" id="ARBA00023157"/>
    </source>
</evidence>
<dbReference type="GO" id="GO:0004557">
    <property type="term" value="F:alpha-galactosidase activity"/>
    <property type="evidence" value="ECO:0007669"/>
    <property type="project" value="UniProtKB-EC"/>
</dbReference>
<dbReference type="Pfam" id="PF16499">
    <property type="entry name" value="Melibiase_2"/>
    <property type="match status" value="1"/>
</dbReference>
<comment type="catalytic activity">
    <reaction evidence="11">
        <text>Hydrolysis of terminal, non-reducing alpha-D-galactose residues in alpha-D-galactosides, including galactose oligosaccharides, galactomannans and galactolipids.</text>
        <dbReference type="EC" id="3.2.1.22"/>
    </reaction>
</comment>
<keyword evidence="8" id="KW-0119">Carbohydrate metabolism</keyword>
<name>A0A556MWQ7_9SPHI</name>
<dbReference type="GO" id="GO:0000272">
    <property type="term" value="P:polysaccharide catabolic process"/>
    <property type="evidence" value="ECO:0007669"/>
    <property type="project" value="UniProtKB-KW"/>
</dbReference>
<evidence type="ECO:0000256" key="9">
    <source>
        <dbReference type="ARBA" id="ARBA00023295"/>
    </source>
</evidence>
<dbReference type="InterPro" id="IPR000111">
    <property type="entry name" value="Glyco_hydro_27/36_CS"/>
</dbReference>
<dbReference type="PRINTS" id="PR00740">
    <property type="entry name" value="GLHYDRLASE27"/>
</dbReference>
<dbReference type="Pfam" id="PF17801">
    <property type="entry name" value="Melibiase_C"/>
    <property type="match status" value="1"/>
</dbReference>
<evidence type="ECO:0000313" key="14">
    <source>
        <dbReference type="EMBL" id="TSJ44347.1"/>
    </source>
</evidence>
<keyword evidence="10" id="KW-0624">Polysaccharide degradation</keyword>
<dbReference type="FunFam" id="2.60.40.1180:FF:000008">
    <property type="entry name" value="Alpha-galactosidase"/>
    <property type="match status" value="1"/>
</dbReference>
<dbReference type="PANTHER" id="PTHR11452:SF75">
    <property type="entry name" value="ALPHA-GALACTOSIDASE MEL1"/>
    <property type="match status" value="1"/>
</dbReference>
<comment type="similarity">
    <text evidence="2 11">Belongs to the glycosyl hydrolase 27 family.</text>
</comment>
<dbReference type="Proteomes" id="UP000318733">
    <property type="component" value="Unassembled WGS sequence"/>
</dbReference>
<dbReference type="GO" id="GO:0005576">
    <property type="term" value="C:extracellular region"/>
    <property type="evidence" value="ECO:0007669"/>
    <property type="project" value="UniProtKB-SubCell"/>
</dbReference>
<dbReference type="OrthoDB" id="9807519at2"/>
<evidence type="ECO:0000259" key="13">
    <source>
        <dbReference type="Pfam" id="PF17801"/>
    </source>
</evidence>
<dbReference type="AlphaFoldDB" id="A0A556MWQ7"/>
<dbReference type="RefSeq" id="WP_144247908.1">
    <property type="nucleotide sequence ID" value="NZ_VLPK01000001.1"/>
</dbReference>
<dbReference type="InterPro" id="IPR013785">
    <property type="entry name" value="Aldolase_TIM"/>
</dbReference>
<evidence type="ECO:0000256" key="4">
    <source>
        <dbReference type="ARBA" id="ARBA00022729"/>
    </source>
</evidence>
<dbReference type="SUPFAM" id="SSF51011">
    <property type="entry name" value="Glycosyl hydrolase domain"/>
    <property type="match status" value="1"/>
</dbReference>
<dbReference type="InterPro" id="IPR041233">
    <property type="entry name" value="Melibiase_C"/>
</dbReference>
<sequence length="393" mass="44380">MRKPIIALAFIATIAFAAKAQDKPITTTPPMGWMSWFPFIDKINEKKIMEVADAMVKSGLRDAGYKLLQLDDGWMAATRDKEGRQYADTSRFPHGMKYLADYLHARGLKIGIYSSNGTQTCAGYPGSYNHEELDAKTYAAWGIDYLKYDACGEKENHTDRELHTRMSKALRAIGRPIMFEICIFSSGDTHLWGAEIADMWRTGGDIVKFIERTPEVTYKNWYENLGQVVGKENYAGNGHWNDPDNLIVDYPRNNKQTYEEQKAQFSLWSVVSAPLILGNDVRNMFDATKQILLNKEIIAVDQDKATKPGSRVISDDQKEVWVKQLNDGSKAVVIFNKQDTEATLSLNFKDINVAKKAKIRDLWSHSDKGTFTDTYSAKIAPHGVNMIKLIAAK</sequence>
<feature type="domain" description="Alpha galactosidase C-terminal" evidence="13">
    <location>
        <begin position="316"/>
        <end position="389"/>
    </location>
</feature>
<dbReference type="InterPro" id="IPR017853">
    <property type="entry name" value="GH"/>
</dbReference>